<proteinExistence type="predicted"/>
<accession>A0A1J5RTM4</accession>
<evidence type="ECO:0000313" key="1">
    <source>
        <dbReference type="EMBL" id="OIQ91413.1"/>
    </source>
</evidence>
<dbReference type="Pfam" id="PF05973">
    <property type="entry name" value="Gp49"/>
    <property type="match status" value="1"/>
</dbReference>
<comment type="caution">
    <text evidence="1">The sequence shown here is derived from an EMBL/GenBank/DDBJ whole genome shotgun (WGS) entry which is preliminary data.</text>
</comment>
<dbReference type="InterPro" id="IPR009241">
    <property type="entry name" value="HigB-like"/>
</dbReference>
<sequence length="118" mass="13371">MNADEKPLFWIGSSRKDLLAMPKAVQREFGFALHLAQIGTRHPSTRVLKGFGSAGVLEVVEDYATDTYRAVYTVRFTEAVFVLHCFKKKSTKGRETPKPDMELIRKRLDDARLLAEGE</sequence>
<dbReference type="AlphaFoldDB" id="A0A1J5RTM4"/>
<dbReference type="EMBL" id="MLJW01000260">
    <property type="protein sequence ID" value="OIQ91413.1"/>
    <property type="molecule type" value="Genomic_DNA"/>
</dbReference>
<evidence type="ECO:0008006" key="2">
    <source>
        <dbReference type="Google" id="ProtNLM"/>
    </source>
</evidence>
<name>A0A1J5RTM4_9ZZZZ</name>
<reference evidence="1" key="1">
    <citation type="submission" date="2016-10" db="EMBL/GenBank/DDBJ databases">
        <title>Sequence of Gallionella enrichment culture.</title>
        <authorList>
            <person name="Poehlein A."/>
            <person name="Muehling M."/>
            <person name="Daniel R."/>
        </authorList>
    </citation>
    <scope>NUCLEOTIDE SEQUENCE</scope>
</reference>
<organism evidence="1">
    <name type="scientific">mine drainage metagenome</name>
    <dbReference type="NCBI Taxonomy" id="410659"/>
    <lineage>
        <taxon>unclassified sequences</taxon>
        <taxon>metagenomes</taxon>
        <taxon>ecological metagenomes</taxon>
    </lineage>
</organism>
<gene>
    <name evidence="1" type="ORF">GALL_266870</name>
</gene>
<protein>
    <recommendedName>
        <fullName evidence="2">Addiction module toxin RelE</fullName>
    </recommendedName>
</protein>